<gene>
    <name evidence="2" type="ORF">TrVE_jg8317</name>
</gene>
<evidence type="ECO:0000313" key="3">
    <source>
        <dbReference type="Proteomes" id="UP001165160"/>
    </source>
</evidence>
<accession>A0A9W7CCJ3</accession>
<name>A0A9W7CCJ3_9STRA</name>
<sequence>MSKSIKNIENLDSMNQNDLMKLLRVKEMENERMKKSVANLMTEERNLLKDLEEEEQKKAAENSNMVHGFAFDTFRIVEKMKLIFEDQFKTKLDHPDRDKKEVEAAHRRLRTAAEQGKRSAEQARHALDLAKEELEKAQNYKLKGSDERVQKAKDAHKAAWNQSITICRIPSNDLIPNISPSNAPLIFTLTLQKLEELCLSSTDVEITLLKELKRISERKKILELALTHSSDIVYSDNLIREQGSEVQNIMLIKKALQDLVGKKGIRKAIVEVREELGAKTFRKGLSTK</sequence>
<protein>
    <submittedName>
        <fullName evidence="2">Uncharacterized protein</fullName>
    </submittedName>
</protein>
<feature type="coiled-coil region" evidence="1">
    <location>
        <begin position="113"/>
        <end position="140"/>
    </location>
</feature>
<organism evidence="2 3">
    <name type="scientific">Triparma verrucosa</name>
    <dbReference type="NCBI Taxonomy" id="1606542"/>
    <lineage>
        <taxon>Eukaryota</taxon>
        <taxon>Sar</taxon>
        <taxon>Stramenopiles</taxon>
        <taxon>Ochrophyta</taxon>
        <taxon>Bolidophyceae</taxon>
        <taxon>Parmales</taxon>
        <taxon>Triparmaceae</taxon>
        <taxon>Triparma</taxon>
    </lineage>
</organism>
<evidence type="ECO:0000256" key="1">
    <source>
        <dbReference type="SAM" id="Coils"/>
    </source>
</evidence>
<dbReference type="Proteomes" id="UP001165160">
    <property type="component" value="Unassembled WGS sequence"/>
</dbReference>
<dbReference type="AlphaFoldDB" id="A0A9W7CCJ3"/>
<comment type="caution">
    <text evidence="2">The sequence shown here is derived from an EMBL/GenBank/DDBJ whole genome shotgun (WGS) entry which is preliminary data.</text>
</comment>
<feature type="coiled-coil region" evidence="1">
    <location>
        <begin position="23"/>
        <end position="64"/>
    </location>
</feature>
<keyword evidence="3" id="KW-1185">Reference proteome</keyword>
<evidence type="ECO:0000313" key="2">
    <source>
        <dbReference type="EMBL" id="GMI03240.1"/>
    </source>
</evidence>
<keyword evidence="1" id="KW-0175">Coiled coil</keyword>
<proteinExistence type="predicted"/>
<reference evidence="3" key="1">
    <citation type="journal article" date="2023" name="Commun. Biol.">
        <title>Genome analysis of Parmales, the sister group of diatoms, reveals the evolutionary specialization of diatoms from phago-mixotrophs to photoautotrophs.</title>
        <authorList>
            <person name="Ban H."/>
            <person name="Sato S."/>
            <person name="Yoshikawa S."/>
            <person name="Yamada K."/>
            <person name="Nakamura Y."/>
            <person name="Ichinomiya M."/>
            <person name="Sato N."/>
            <person name="Blanc-Mathieu R."/>
            <person name="Endo H."/>
            <person name="Kuwata A."/>
            <person name="Ogata H."/>
        </authorList>
    </citation>
    <scope>NUCLEOTIDE SEQUENCE [LARGE SCALE GENOMIC DNA]</scope>
    <source>
        <strain evidence="3">NIES 3699</strain>
    </source>
</reference>
<dbReference type="EMBL" id="BRXX01000297">
    <property type="protein sequence ID" value="GMI03240.1"/>
    <property type="molecule type" value="Genomic_DNA"/>
</dbReference>